<evidence type="ECO:0000313" key="6">
    <source>
        <dbReference type="WBParaSite" id="TCONS_00010125.p1"/>
    </source>
</evidence>
<evidence type="ECO:0000256" key="1">
    <source>
        <dbReference type="ARBA" id="ARBA00022441"/>
    </source>
</evidence>
<organism evidence="5">
    <name type="scientific">Strongyloides stercoralis</name>
    <name type="common">Threadworm</name>
    <dbReference type="NCBI Taxonomy" id="6248"/>
    <lineage>
        <taxon>Eukaryota</taxon>
        <taxon>Metazoa</taxon>
        <taxon>Ecdysozoa</taxon>
        <taxon>Nematoda</taxon>
        <taxon>Chromadorea</taxon>
        <taxon>Rhabditida</taxon>
        <taxon>Tylenchina</taxon>
        <taxon>Panagrolaimomorpha</taxon>
        <taxon>Strongyloidoidea</taxon>
        <taxon>Strongyloididae</taxon>
        <taxon>Strongyloides</taxon>
    </lineage>
</organism>
<evidence type="ECO:0000259" key="3">
    <source>
        <dbReference type="PROSITE" id="PS50097"/>
    </source>
</evidence>
<accession>A0A0K0E528</accession>
<protein>
    <submittedName>
        <fullName evidence="5 6">BTB domain-containing protein</fullName>
    </submittedName>
</protein>
<evidence type="ECO:0000313" key="4">
    <source>
        <dbReference type="Proteomes" id="UP000035681"/>
    </source>
</evidence>
<keyword evidence="4" id="KW-1185">Reference proteome</keyword>
<name>A0A0K0E528_STRER</name>
<dbReference type="STRING" id="6248.A0A0K0E528"/>
<reference evidence="5" key="1">
    <citation type="submission" date="2015-08" db="UniProtKB">
        <authorList>
            <consortium name="WormBaseParasite"/>
        </authorList>
    </citation>
    <scope>IDENTIFICATION</scope>
</reference>
<sequence length="723" mass="83329">MSMEAFGEVVLFLSALPKFADANLVLKDGVMVPISRVVFASFSRRILGVSFNSENRDYICLNDVDKKYFEVLKQFIYTRNDMDRSEETIALMILTSYIFGVPQIWKYVTSIFKEIDPVKLFFSIKTISTKDRLSRIVIDKSLYFFVKNINVNTVTVKSVLTFGKEAIELLSSRYLTEEKGEIKKLFDRYDLEIKDMLKKLSIFESKEKIQENLDLKVNILKGYSTKECVAICGYKRWFDYIVNWFLYSRDRNVDDFVEFLDCIVDYEGICIGLIERILFLFDRNFKNMFDSEKFEYLANSLNLIKNSVMSKICSCKYCEGYNNNFTASNYRETEKFIDDNAEYFRKNYQKLKVTPNLRNFQRNIFDINYREVDDSVSVFESASAIYNQSQCPSTTMYDGSESSGTSKNLTIVNTYVDDTSNLSGKRNIWIKEPSSSSKSILIAGARNFGNSLFFYDIENRKCRVLEDKFIDREGCKIEYMDGNIFIFGGKSQSGKSDSDIVAFNIESRKSINMRGAFSCGRTRHATIRQDNFVYIIGGLLDDKKETLVKYDLEYERKSVYIFDEPFGIIDHSLCEFQNSVYMFGGLTFNKTRNMFALDFRSKDCLRKLKPPPLPIFKTSVLQNGNILTSFGGATFQKGGTEFVALDQILQYDPTADNWISCNLNCGRSFYSGGACCVDEMFYTFGGFDSNGVPQKGVYLFKDGSWEHIGNLPTPLGGFDYKYF</sequence>
<dbReference type="PROSITE" id="PS50097">
    <property type="entry name" value="BTB"/>
    <property type="match status" value="1"/>
</dbReference>
<evidence type="ECO:0000313" key="5">
    <source>
        <dbReference type="WBParaSite" id="SSTP_0000461200.1"/>
    </source>
</evidence>
<dbReference type="SUPFAM" id="SSF50965">
    <property type="entry name" value="Galactose oxidase, central domain"/>
    <property type="match status" value="1"/>
</dbReference>
<dbReference type="Proteomes" id="UP000035681">
    <property type="component" value="Unplaced"/>
</dbReference>
<dbReference type="CDD" id="cd18186">
    <property type="entry name" value="BTB_POZ_ZBTB_KLHL-like"/>
    <property type="match status" value="1"/>
</dbReference>
<dbReference type="InterPro" id="IPR000210">
    <property type="entry name" value="BTB/POZ_dom"/>
</dbReference>
<keyword evidence="1" id="KW-0880">Kelch repeat</keyword>
<dbReference type="InterPro" id="IPR015915">
    <property type="entry name" value="Kelch-typ_b-propeller"/>
</dbReference>
<keyword evidence="2" id="KW-0677">Repeat</keyword>
<dbReference type="WBParaSite" id="SSTP_0000461200.1">
    <property type="protein sequence ID" value="SSTP_0000461200.1"/>
    <property type="gene ID" value="SSTP_0000461200"/>
</dbReference>
<dbReference type="InterPro" id="IPR011043">
    <property type="entry name" value="Gal_Oxase/kelch_b-propeller"/>
</dbReference>
<dbReference type="InterPro" id="IPR011333">
    <property type="entry name" value="SKP1/BTB/POZ_sf"/>
</dbReference>
<dbReference type="AlphaFoldDB" id="A0A0K0E528"/>
<feature type="domain" description="BTB" evidence="3">
    <location>
        <begin position="20"/>
        <end position="78"/>
    </location>
</feature>
<proteinExistence type="predicted"/>
<dbReference type="PANTHER" id="PTHR24412">
    <property type="entry name" value="KELCH PROTEIN"/>
    <property type="match status" value="1"/>
</dbReference>
<dbReference type="WBParaSite" id="TCONS_00010125.p1">
    <property type="protein sequence ID" value="TCONS_00010125.p1"/>
    <property type="gene ID" value="XLOC_007820"/>
</dbReference>
<dbReference type="SUPFAM" id="SSF54695">
    <property type="entry name" value="POZ domain"/>
    <property type="match status" value="1"/>
</dbReference>
<dbReference type="PANTHER" id="PTHR24412:SF489">
    <property type="entry name" value="RING FINGER DOMAIN AND KELCH REPEAT-CONTAINING PROTEIN DDB_G0271372"/>
    <property type="match status" value="1"/>
</dbReference>
<dbReference type="Gene3D" id="2.120.10.80">
    <property type="entry name" value="Kelch-type beta propeller"/>
    <property type="match status" value="2"/>
</dbReference>
<evidence type="ECO:0000256" key="2">
    <source>
        <dbReference type="ARBA" id="ARBA00022737"/>
    </source>
</evidence>